<gene>
    <name evidence="3" type="ORF">SPI02_08030</name>
</gene>
<evidence type="ECO:0000256" key="1">
    <source>
        <dbReference type="SAM" id="MobiDB-lite"/>
    </source>
</evidence>
<sequence length="317" mass="35223">MFFSPLVYLLLWVLFSLIFLIFTFLTLSALGRQTRFKLRLSVALISFILGIVCFFGIFSNHSLEKEWSSFFKNKSSLSIPNPLKALFGDDKHKDSSQNKKDNQHVDNHSKEDKPTSIKHDKPKNSTSQSTSDYESKYRLLPSDFNPKAAKGQATTINSGKYKVGKEIQPGHYTITHNNDKIGILEVDNEYGNYVFSNALSAKSETIAGKITTYLADGQTVVVKDMKHVKFTPEPIKYRTNLNTGVWVVGADIAPDSYTVRPGNKYSANFNVQSSKGESKAIEIIGDDSANAKKSLHIDLKKGDVVLVQGSGTVKLGK</sequence>
<feature type="compositionally biased region" description="Basic and acidic residues" evidence="1">
    <location>
        <begin position="90"/>
        <end position="123"/>
    </location>
</feature>
<dbReference type="EMBL" id="BKAR01000006">
    <property type="protein sequence ID" value="GEP84218.1"/>
    <property type="molecule type" value="Genomic_DNA"/>
</dbReference>
<dbReference type="RefSeq" id="WP_095105873.1">
    <property type="nucleotide sequence ID" value="NZ_BKAR01000006.1"/>
</dbReference>
<dbReference type="Proteomes" id="UP000321736">
    <property type="component" value="Unassembled WGS sequence"/>
</dbReference>
<evidence type="ECO:0000313" key="3">
    <source>
        <dbReference type="EMBL" id="GEP84218.1"/>
    </source>
</evidence>
<keyword evidence="2" id="KW-0472">Membrane</keyword>
<keyword evidence="2" id="KW-1133">Transmembrane helix</keyword>
<keyword evidence="4" id="KW-1185">Reference proteome</keyword>
<protein>
    <submittedName>
        <fullName evidence="3">Uncharacterized protein</fullName>
    </submittedName>
</protein>
<keyword evidence="2" id="KW-0812">Transmembrane</keyword>
<comment type="caution">
    <text evidence="3">The sequence shown here is derived from an EMBL/GenBank/DDBJ whole genome shotgun (WGS) entry which is preliminary data.</text>
</comment>
<feature type="region of interest" description="Disordered" evidence="1">
    <location>
        <begin position="90"/>
        <end position="133"/>
    </location>
</feature>
<evidence type="ECO:0000256" key="2">
    <source>
        <dbReference type="SAM" id="Phobius"/>
    </source>
</evidence>
<evidence type="ECO:0000313" key="4">
    <source>
        <dbReference type="Proteomes" id="UP000321736"/>
    </source>
</evidence>
<reference evidence="3 4" key="1">
    <citation type="submission" date="2019-07" db="EMBL/GenBank/DDBJ databases">
        <title>Whole genome shotgun sequence of Staphylococcus piscifermentans NBRC 109625.</title>
        <authorList>
            <person name="Hosoyama A."/>
            <person name="Uohara A."/>
            <person name="Ohji S."/>
            <person name="Ichikawa N."/>
        </authorList>
    </citation>
    <scope>NUCLEOTIDE SEQUENCE [LARGE SCALE GENOMIC DNA]</scope>
    <source>
        <strain evidence="3 4">NBRC 109625</strain>
    </source>
</reference>
<name>A0A239U701_9STAP</name>
<dbReference type="AlphaFoldDB" id="A0A239U701"/>
<proteinExistence type="predicted"/>
<dbReference type="OrthoDB" id="1650483at2"/>
<accession>A0A239U701</accession>
<feature type="transmembrane region" description="Helical" evidence="2">
    <location>
        <begin position="40"/>
        <end position="58"/>
    </location>
</feature>
<feature type="transmembrane region" description="Helical" evidence="2">
    <location>
        <begin position="6"/>
        <end position="28"/>
    </location>
</feature>
<organism evidence="3 4">
    <name type="scientific">Staphylococcus piscifermentans</name>
    <dbReference type="NCBI Taxonomy" id="70258"/>
    <lineage>
        <taxon>Bacteria</taxon>
        <taxon>Bacillati</taxon>
        <taxon>Bacillota</taxon>
        <taxon>Bacilli</taxon>
        <taxon>Bacillales</taxon>
        <taxon>Staphylococcaceae</taxon>
        <taxon>Staphylococcus</taxon>
    </lineage>
</organism>